<dbReference type="RefSeq" id="WP_063198448.1">
    <property type="nucleotide sequence ID" value="NZ_CAMITG010000002.1"/>
</dbReference>
<dbReference type="InterPro" id="IPR038607">
    <property type="entry name" value="PhoD-like_sf"/>
</dbReference>
<organism evidence="2 3">
    <name type="scientific">Serratia plymuthica</name>
    <dbReference type="NCBI Taxonomy" id="82996"/>
    <lineage>
        <taxon>Bacteria</taxon>
        <taxon>Pseudomonadati</taxon>
        <taxon>Pseudomonadota</taxon>
        <taxon>Gammaproteobacteria</taxon>
        <taxon>Enterobacterales</taxon>
        <taxon>Yersiniaceae</taxon>
        <taxon>Serratia</taxon>
    </lineage>
</organism>
<evidence type="ECO:0000313" key="1">
    <source>
        <dbReference type="EMBL" id="QPS20954.1"/>
    </source>
</evidence>
<evidence type="ECO:0000313" key="3">
    <source>
        <dbReference type="Proteomes" id="UP000248897"/>
    </source>
</evidence>
<dbReference type="Proteomes" id="UP000248897">
    <property type="component" value="Chromosome 1"/>
</dbReference>
<dbReference type="AlphaFoldDB" id="A0A2X4UL05"/>
<dbReference type="EMBL" id="CP065673">
    <property type="protein sequence ID" value="QPS20954.1"/>
    <property type="molecule type" value="Genomic_DNA"/>
</dbReference>
<reference evidence="2 3" key="1">
    <citation type="submission" date="2018-06" db="EMBL/GenBank/DDBJ databases">
        <authorList>
            <consortium name="Pathogen Informatics"/>
            <person name="Doyle S."/>
        </authorList>
    </citation>
    <scope>NUCLEOTIDE SEQUENCE [LARGE SCALE GENOMIC DNA]</scope>
    <source>
        <strain evidence="2 3">NCTC12961</strain>
    </source>
</reference>
<gene>
    <name evidence="1" type="ORF">I6G64_00505</name>
    <name evidence="2" type="ORF">NCTC12961_02863</name>
</gene>
<evidence type="ECO:0000313" key="4">
    <source>
        <dbReference type="Proteomes" id="UP000594967"/>
    </source>
</evidence>
<dbReference type="EMBL" id="LS483469">
    <property type="protein sequence ID" value="SQI39623.1"/>
    <property type="molecule type" value="Genomic_DNA"/>
</dbReference>
<dbReference type="InterPro" id="IPR029052">
    <property type="entry name" value="Metallo-depent_PP-like"/>
</dbReference>
<dbReference type="SUPFAM" id="SSF56300">
    <property type="entry name" value="Metallo-dependent phosphatases"/>
    <property type="match status" value="1"/>
</dbReference>
<keyword evidence="4" id="KW-1185">Reference proteome</keyword>
<evidence type="ECO:0000313" key="2">
    <source>
        <dbReference type="EMBL" id="SQI39623.1"/>
    </source>
</evidence>
<sequence length="507" mass="56587">MPISLVSHVTDQDSSLRLWAGLAGFSADEQLVWRINGSISTPITIRQYHWPIHTGLHFQSLVVEFHNLPTDRIHTVELQAGDERTLRNFRTRINGVPAKDGQTFNLLLLSCFDNNMDKGGKSAKILSQLVPKPDWTILAGDQVYLDLPPLLNFVDDTPWLENQFYKTYYKNWFNGSSNTNPQNEPVGYPSVLTLAPVAMLPDDHEFWNNAPALSPWIGNTFTAKGRKRWWAAAAKAYEAFQLSASSLGSACKLQQPPLSILMLDTRTQRNAGGIFSNTTDNAGDLLGHSGQQQALEEWASKLVESANTATPQYGVLVTGQSLFKEPAGFFEGKTTDYELANYSYDYEFILQQIERVSAAGLPVLCLTGDVHWGRVSCAQHVNNSYGKIYEFISSPTSLCQYSNKRDMANVLLNHSLGVLRDLQLTRDYPFPEPPPARFGTRGLYTTTTINNFALQNNKPLQGDMGLMLSFSTVGRGLDVIVTYIPFPDTIPQKLQQRSMTLSLRPIV</sequence>
<reference evidence="1 4" key="2">
    <citation type="submission" date="2020-12" db="EMBL/GenBank/DDBJ databases">
        <title>FDA dAtabase for Regulatory Grade micrObial Sequences (FDA-ARGOS): Supporting development and validation of Infectious Disease Dx tests.</title>
        <authorList>
            <person name="Sproer C."/>
            <person name="Gronow S."/>
            <person name="Severitt S."/>
            <person name="Schroder I."/>
            <person name="Tallon L."/>
            <person name="Sadzewicz L."/>
            <person name="Zhao X."/>
            <person name="Boylan J."/>
            <person name="Ott S."/>
            <person name="Bowen H."/>
            <person name="Vavikolanu K."/>
            <person name="Mehta A."/>
            <person name="Aluvathingal J."/>
            <person name="Nadendla S."/>
            <person name="Lowell S."/>
            <person name="Myers T."/>
            <person name="Yan Y."/>
            <person name="Sichtig H."/>
        </authorList>
    </citation>
    <scope>NUCLEOTIDE SEQUENCE [LARGE SCALE GENOMIC DNA]</scope>
    <source>
        <strain evidence="1 4">FDAARGOS_907</strain>
    </source>
</reference>
<dbReference type="Proteomes" id="UP000594967">
    <property type="component" value="Chromosome"/>
</dbReference>
<name>A0A2X4UL05_SERPL</name>
<accession>A0A2X4UL05</accession>
<protein>
    <submittedName>
        <fullName evidence="2">PhoD-like phosphatase</fullName>
    </submittedName>
</protein>
<proteinExistence type="predicted"/>
<dbReference type="Gene3D" id="3.60.21.70">
    <property type="entry name" value="PhoD-like phosphatase"/>
    <property type="match status" value="1"/>
</dbReference>